<accession>A0ABV8AI22</accession>
<dbReference type="RefSeq" id="WP_386097186.1">
    <property type="nucleotide sequence ID" value="NZ_JBHSAT010000004.1"/>
</dbReference>
<evidence type="ECO:0008006" key="3">
    <source>
        <dbReference type="Google" id="ProtNLM"/>
    </source>
</evidence>
<dbReference type="EMBL" id="JBHSAT010000004">
    <property type="protein sequence ID" value="MFC3876351.1"/>
    <property type="molecule type" value="Genomic_DNA"/>
</dbReference>
<sequence>MQPSTNTDLSCLVFGHNYFKFETERGQALLICKHCKTKTNLDDNGDFETEASSNLRLQNTLKQLFVLNKRLALK</sequence>
<keyword evidence="2" id="KW-1185">Reference proteome</keyword>
<comment type="caution">
    <text evidence="1">The sequence shown here is derived from an EMBL/GenBank/DDBJ whole genome shotgun (WGS) entry which is preliminary data.</text>
</comment>
<evidence type="ECO:0000313" key="1">
    <source>
        <dbReference type="EMBL" id="MFC3876351.1"/>
    </source>
</evidence>
<gene>
    <name evidence="1" type="ORF">ACFOSX_03825</name>
</gene>
<evidence type="ECO:0000313" key="2">
    <source>
        <dbReference type="Proteomes" id="UP001595812"/>
    </source>
</evidence>
<proteinExistence type="predicted"/>
<organism evidence="1 2">
    <name type="scientific">Winogradskyella maritima</name>
    <dbReference type="NCBI Taxonomy" id="1517766"/>
    <lineage>
        <taxon>Bacteria</taxon>
        <taxon>Pseudomonadati</taxon>
        <taxon>Bacteroidota</taxon>
        <taxon>Flavobacteriia</taxon>
        <taxon>Flavobacteriales</taxon>
        <taxon>Flavobacteriaceae</taxon>
        <taxon>Winogradskyella</taxon>
    </lineage>
</organism>
<protein>
    <recommendedName>
        <fullName evidence="3">Prophage protein DUF1660</fullName>
    </recommendedName>
</protein>
<reference evidence="2" key="1">
    <citation type="journal article" date="2019" name="Int. J. Syst. Evol. Microbiol.">
        <title>The Global Catalogue of Microorganisms (GCM) 10K type strain sequencing project: providing services to taxonomists for standard genome sequencing and annotation.</title>
        <authorList>
            <consortium name="The Broad Institute Genomics Platform"/>
            <consortium name="The Broad Institute Genome Sequencing Center for Infectious Disease"/>
            <person name="Wu L."/>
            <person name="Ma J."/>
        </authorList>
    </citation>
    <scope>NUCLEOTIDE SEQUENCE [LARGE SCALE GENOMIC DNA]</scope>
    <source>
        <strain evidence="2">CECT 8979</strain>
    </source>
</reference>
<name>A0ABV8AI22_9FLAO</name>
<dbReference type="Proteomes" id="UP001595812">
    <property type="component" value="Unassembled WGS sequence"/>
</dbReference>